<feature type="region of interest" description="Disordered" evidence="1">
    <location>
        <begin position="383"/>
        <end position="462"/>
    </location>
</feature>
<proteinExistence type="predicted"/>
<dbReference type="EMBL" id="MLAK01000666">
    <property type="protein sequence ID" value="OHT08493.1"/>
    <property type="molecule type" value="Genomic_DNA"/>
</dbReference>
<dbReference type="GeneID" id="94837611"/>
<protein>
    <submittedName>
        <fullName evidence="4">Uncharacterized protein</fullName>
    </submittedName>
</protein>
<keyword evidence="5" id="KW-1185">Reference proteome</keyword>
<evidence type="ECO:0000256" key="1">
    <source>
        <dbReference type="SAM" id="MobiDB-lite"/>
    </source>
</evidence>
<feature type="compositionally biased region" description="Basic and acidic residues" evidence="1">
    <location>
        <begin position="434"/>
        <end position="444"/>
    </location>
</feature>
<gene>
    <name evidence="4" type="ORF">TRFO_23012</name>
</gene>
<comment type="caution">
    <text evidence="4">The sequence shown here is derived from an EMBL/GenBank/DDBJ whole genome shotgun (WGS) entry which is preliminary data.</text>
</comment>
<dbReference type="RefSeq" id="XP_068361629.1">
    <property type="nucleotide sequence ID" value="XM_068502907.1"/>
</dbReference>
<dbReference type="AlphaFoldDB" id="A0A1J4KGP1"/>
<feature type="signal peptide" evidence="3">
    <location>
        <begin position="1"/>
        <end position="15"/>
    </location>
</feature>
<dbReference type="Proteomes" id="UP000179807">
    <property type="component" value="Unassembled WGS sequence"/>
</dbReference>
<dbReference type="VEuPathDB" id="TrichDB:TRFO_23012"/>
<accession>A0A1J4KGP1</accession>
<organism evidence="4 5">
    <name type="scientific">Tritrichomonas foetus</name>
    <dbReference type="NCBI Taxonomy" id="1144522"/>
    <lineage>
        <taxon>Eukaryota</taxon>
        <taxon>Metamonada</taxon>
        <taxon>Parabasalia</taxon>
        <taxon>Tritrichomonadida</taxon>
        <taxon>Tritrichomonadidae</taxon>
        <taxon>Tritrichomonas</taxon>
    </lineage>
</organism>
<evidence type="ECO:0000256" key="2">
    <source>
        <dbReference type="SAM" id="Phobius"/>
    </source>
</evidence>
<feature type="transmembrane region" description="Helical" evidence="2">
    <location>
        <begin position="349"/>
        <end position="375"/>
    </location>
</feature>
<sequence length="472" mass="54038">MIFIHLFLVCSTSNSGPNADTDVEPGMTIRERKKCSKGETFTLRNVNSNFIGILFHTFPGKFDMQIIYKNGKSDTISTRKARDMNYFLFFDGNMKELKFNAIEPVEFYYSLFSSATKCNPNLLFVTSIPNQTVKFILDKNVEAYKDTENIEQTNKNKCVMIDSGGSMGLNISLNVSTQAYLNSNKLSAKHIEIIVEPAFFVFEMNPNEQSTKANHDKTINTNYDKTKNSNYDKTINSNHDKTINSNYDETINSNYDKTKNSNYDETKNSNYDETIKANHYETTNSKKRSFLGLQAWYKSEIISNRAFQKRENSDDSIYQAIITYNSSVKFEHTYQYGDVDSVIKSNPEILITIFAAASTLCFAFLLIIFLGVCYFKKIKNDDNQPNEEGEENQYAEQMPENTGNGEDEEIQKSKEMISNDPEAAPVDVYHLSKNGREPLQKEIENNSLEESEQNDIVTNNENPYYQKEAVCV</sequence>
<feature type="compositionally biased region" description="Acidic residues" evidence="1">
    <location>
        <begin position="384"/>
        <end position="393"/>
    </location>
</feature>
<keyword evidence="2" id="KW-0472">Membrane</keyword>
<keyword evidence="3" id="KW-0732">Signal</keyword>
<evidence type="ECO:0000313" key="5">
    <source>
        <dbReference type="Proteomes" id="UP000179807"/>
    </source>
</evidence>
<keyword evidence="2" id="KW-1133">Transmembrane helix</keyword>
<feature type="chain" id="PRO_5012046099" evidence="3">
    <location>
        <begin position="16"/>
        <end position="472"/>
    </location>
</feature>
<name>A0A1J4KGP1_9EUKA</name>
<keyword evidence="2" id="KW-0812">Transmembrane</keyword>
<evidence type="ECO:0000256" key="3">
    <source>
        <dbReference type="SAM" id="SignalP"/>
    </source>
</evidence>
<evidence type="ECO:0000313" key="4">
    <source>
        <dbReference type="EMBL" id="OHT08493.1"/>
    </source>
</evidence>
<reference evidence="4" key="1">
    <citation type="submission" date="2016-10" db="EMBL/GenBank/DDBJ databases">
        <authorList>
            <person name="Benchimol M."/>
            <person name="Almeida L.G."/>
            <person name="Vasconcelos A.T."/>
            <person name="Perreira-Neves A."/>
            <person name="Rosa I.A."/>
            <person name="Tasca T."/>
            <person name="Bogo M.R."/>
            <person name="de Souza W."/>
        </authorList>
    </citation>
    <scope>NUCLEOTIDE SEQUENCE [LARGE SCALE GENOMIC DNA]</scope>
    <source>
        <strain evidence="4">K</strain>
    </source>
</reference>